<feature type="non-terminal residue" evidence="1">
    <location>
        <position position="127"/>
    </location>
</feature>
<protein>
    <submittedName>
        <fullName evidence="1">Uncharacterized protein</fullName>
    </submittedName>
</protein>
<evidence type="ECO:0000313" key="2">
    <source>
        <dbReference type="Proteomes" id="UP000649617"/>
    </source>
</evidence>
<dbReference type="AlphaFoldDB" id="A0A812XL31"/>
<accession>A0A812XL31</accession>
<dbReference type="OrthoDB" id="10523944at2759"/>
<evidence type="ECO:0000313" key="1">
    <source>
        <dbReference type="EMBL" id="CAE7733761.1"/>
    </source>
</evidence>
<keyword evidence="2" id="KW-1185">Reference proteome</keyword>
<dbReference type="EMBL" id="CAJNIZ010045911">
    <property type="protein sequence ID" value="CAE7733761.1"/>
    <property type="molecule type" value="Genomic_DNA"/>
</dbReference>
<organism evidence="1 2">
    <name type="scientific">Symbiodinium pilosum</name>
    <name type="common">Dinoflagellate</name>
    <dbReference type="NCBI Taxonomy" id="2952"/>
    <lineage>
        <taxon>Eukaryota</taxon>
        <taxon>Sar</taxon>
        <taxon>Alveolata</taxon>
        <taxon>Dinophyceae</taxon>
        <taxon>Suessiales</taxon>
        <taxon>Symbiodiniaceae</taxon>
        <taxon>Symbiodinium</taxon>
    </lineage>
</organism>
<dbReference type="Proteomes" id="UP000649617">
    <property type="component" value="Unassembled WGS sequence"/>
</dbReference>
<feature type="non-terminal residue" evidence="1">
    <location>
        <position position="1"/>
    </location>
</feature>
<proteinExistence type="predicted"/>
<gene>
    <name evidence="1" type="ORF">SPIL2461_LOCUS21089</name>
</gene>
<reference evidence="1" key="1">
    <citation type="submission" date="2021-02" db="EMBL/GenBank/DDBJ databases">
        <authorList>
            <person name="Dougan E. K."/>
            <person name="Rhodes N."/>
            <person name="Thang M."/>
            <person name="Chan C."/>
        </authorList>
    </citation>
    <scope>NUCLEOTIDE SEQUENCE</scope>
</reference>
<comment type="caution">
    <text evidence="1">The sequence shown here is derived from an EMBL/GenBank/DDBJ whole genome shotgun (WGS) entry which is preliminary data.</text>
</comment>
<sequence>VNLEAVDIVLADSIVPVLRCRAELPKPGLVMYKQKEPNVLTVHIKDYTLEVQSLNPQTAVWEPFLERFRMGLEVERRTRGEDRDTHVIISGHEPVLVNVTPSTVKRLKYIMPLFIESVTSSRLMGAE</sequence>
<name>A0A812XL31_SYMPI</name>